<accession>A0A3D9LGM2</accession>
<keyword evidence="2" id="KW-0238">DNA-binding</keyword>
<comment type="caution">
    <text evidence="5">The sequence shown here is derived from an EMBL/GenBank/DDBJ whole genome shotgun (WGS) entry which is preliminary data.</text>
</comment>
<sequence>MRKRVVDLARELNFEPNIMAANLRSGHSKLIGMIVPYQDTAFFSSVIRGVEDEILQHGYQVIVAQSNEQLAKEIKALEALSATQVAGVLLSLSRETDQFDHINALKDKQKPIVLFDRSSFQIDCDKVVLDDFQAAFDAVSHLISSGCSNIAILHGPLHLDLYAERMRGFLTALKAASVAHNEDLMVCVDDTTESGADAAARLMKSPNPPDAFFTTSDYMALGVMSYLNTLNVDVPDEVKVVGFSNEPFTRWLVPSLTTIDQQSQEMGRVAARLLVQRIEGHGVAVAQKVVISPKLVIRDSSTSRESIGRESLV</sequence>
<dbReference type="PROSITE" id="PS50932">
    <property type="entry name" value="HTH_LACI_2"/>
    <property type="match status" value="1"/>
</dbReference>
<dbReference type="SUPFAM" id="SSF53822">
    <property type="entry name" value="Periplasmic binding protein-like I"/>
    <property type="match status" value="1"/>
</dbReference>
<evidence type="ECO:0000256" key="2">
    <source>
        <dbReference type="ARBA" id="ARBA00023125"/>
    </source>
</evidence>
<name>A0A3D9LGM2_MARFU</name>
<dbReference type="Proteomes" id="UP000256779">
    <property type="component" value="Unassembled WGS sequence"/>
</dbReference>
<dbReference type="Pfam" id="PF13377">
    <property type="entry name" value="Peripla_BP_3"/>
    <property type="match status" value="1"/>
</dbReference>
<dbReference type="AlphaFoldDB" id="A0A3D9LGM2"/>
<dbReference type="PANTHER" id="PTHR30146:SF109">
    <property type="entry name" value="HTH-TYPE TRANSCRIPTIONAL REGULATOR GALS"/>
    <property type="match status" value="1"/>
</dbReference>
<keyword evidence="6" id="KW-1185">Reference proteome</keyword>
<dbReference type="Gene3D" id="3.40.50.2300">
    <property type="match status" value="2"/>
</dbReference>
<dbReference type="CDD" id="cd06267">
    <property type="entry name" value="PBP1_LacI_sugar_binding-like"/>
    <property type="match status" value="1"/>
</dbReference>
<feature type="domain" description="HTH lacI-type" evidence="4">
    <location>
        <begin position="1"/>
        <end position="25"/>
    </location>
</feature>
<dbReference type="PANTHER" id="PTHR30146">
    <property type="entry name" value="LACI-RELATED TRANSCRIPTIONAL REPRESSOR"/>
    <property type="match status" value="1"/>
</dbReference>
<reference evidence="5 6" key="1">
    <citation type="submission" date="2018-07" db="EMBL/GenBank/DDBJ databases">
        <title>Genomic Encyclopedia of Type Strains, Phase IV (KMG-IV): sequencing the most valuable type-strain genomes for metagenomic binning, comparative biology and taxonomic classification.</title>
        <authorList>
            <person name="Goeker M."/>
        </authorList>
    </citation>
    <scope>NUCLEOTIDE SEQUENCE [LARGE SCALE GENOMIC DNA]</scope>
    <source>
        <strain evidence="5 6">DSM 4134</strain>
    </source>
</reference>
<dbReference type="InterPro" id="IPR000843">
    <property type="entry name" value="HTH_LacI"/>
</dbReference>
<evidence type="ECO:0000313" key="6">
    <source>
        <dbReference type="Proteomes" id="UP000256779"/>
    </source>
</evidence>
<evidence type="ECO:0000313" key="5">
    <source>
        <dbReference type="EMBL" id="REE05521.1"/>
    </source>
</evidence>
<dbReference type="EMBL" id="QREG01000001">
    <property type="protein sequence ID" value="REE05521.1"/>
    <property type="molecule type" value="Genomic_DNA"/>
</dbReference>
<gene>
    <name evidence="5" type="ORF">C7460_10136</name>
</gene>
<dbReference type="GO" id="GO:0003700">
    <property type="term" value="F:DNA-binding transcription factor activity"/>
    <property type="evidence" value="ECO:0007669"/>
    <property type="project" value="TreeGrafter"/>
</dbReference>
<evidence type="ECO:0000259" key="4">
    <source>
        <dbReference type="PROSITE" id="PS50932"/>
    </source>
</evidence>
<keyword evidence="3" id="KW-0804">Transcription</keyword>
<evidence type="ECO:0000256" key="1">
    <source>
        <dbReference type="ARBA" id="ARBA00023015"/>
    </source>
</evidence>
<proteinExistence type="predicted"/>
<dbReference type="InterPro" id="IPR046335">
    <property type="entry name" value="LacI/GalR-like_sensor"/>
</dbReference>
<organism evidence="5 6">
    <name type="scientific">Marinoscillum furvescens DSM 4134</name>
    <dbReference type="NCBI Taxonomy" id="1122208"/>
    <lineage>
        <taxon>Bacteria</taxon>
        <taxon>Pseudomonadati</taxon>
        <taxon>Bacteroidota</taxon>
        <taxon>Cytophagia</taxon>
        <taxon>Cytophagales</taxon>
        <taxon>Reichenbachiellaceae</taxon>
        <taxon>Marinoscillum</taxon>
    </lineage>
</organism>
<evidence type="ECO:0000256" key="3">
    <source>
        <dbReference type="ARBA" id="ARBA00023163"/>
    </source>
</evidence>
<protein>
    <submittedName>
        <fullName evidence="5">LacI family transcriptional regulator</fullName>
    </submittedName>
</protein>
<dbReference type="InterPro" id="IPR028082">
    <property type="entry name" value="Peripla_BP_I"/>
</dbReference>
<dbReference type="GO" id="GO:0000976">
    <property type="term" value="F:transcription cis-regulatory region binding"/>
    <property type="evidence" value="ECO:0007669"/>
    <property type="project" value="TreeGrafter"/>
</dbReference>
<keyword evidence="1" id="KW-0805">Transcription regulation</keyword>